<gene>
    <name evidence="1" type="ORF">S01H4_21315</name>
</gene>
<organism evidence="1">
    <name type="scientific">marine sediment metagenome</name>
    <dbReference type="NCBI Taxonomy" id="412755"/>
    <lineage>
        <taxon>unclassified sequences</taxon>
        <taxon>metagenomes</taxon>
        <taxon>ecological metagenomes</taxon>
    </lineage>
</organism>
<evidence type="ECO:0000313" key="1">
    <source>
        <dbReference type="EMBL" id="GAG79109.1"/>
    </source>
</evidence>
<reference evidence="1" key="1">
    <citation type="journal article" date="2014" name="Front. Microbiol.">
        <title>High frequency of phylogenetically diverse reductive dehalogenase-homologous genes in deep subseafloor sedimentary metagenomes.</title>
        <authorList>
            <person name="Kawai M."/>
            <person name="Futagami T."/>
            <person name="Toyoda A."/>
            <person name="Takaki Y."/>
            <person name="Nishi S."/>
            <person name="Hori S."/>
            <person name="Arai W."/>
            <person name="Tsubouchi T."/>
            <person name="Morono Y."/>
            <person name="Uchiyama I."/>
            <person name="Ito T."/>
            <person name="Fujiyama A."/>
            <person name="Inagaki F."/>
            <person name="Takami H."/>
        </authorList>
    </citation>
    <scope>NUCLEOTIDE SEQUENCE</scope>
    <source>
        <strain evidence="1">Expedition CK06-06</strain>
    </source>
</reference>
<feature type="non-terminal residue" evidence="1">
    <location>
        <position position="1"/>
    </location>
</feature>
<sequence length="30" mass="3565">EIKELDDLVFFKFIKLNLRESIVSRSPKIS</sequence>
<dbReference type="AlphaFoldDB" id="X1ABB0"/>
<name>X1ABB0_9ZZZZ</name>
<accession>X1ABB0</accession>
<protein>
    <submittedName>
        <fullName evidence="1">Uncharacterized protein</fullName>
    </submittedName>
</protein>
<proteinExistence type="predicted"/>
<comment type="caution">
    <text evidence="1">The sequence shown here is derived from an EMBL/GenBank/DDBJ whole genome shotgun (WGS) entry which is preliminary data.</text>
</comment>
<dbReference type="EMBL" id="BART01009642">
    <property type="protein sequence ID" value="GAG79109.1"/>
    <property type="molecule type" value="Genomic_DNA"/>
</dbReference>